<evidence type="ECO:0000313" key="2">
    <source>
        <dbReference type="EMBL" id="NMC63788.1"/>
    </source>
</evidence>
<dbReference type="Gene3D" id="3.90.1150.10">
    <property type="entry name" value="Aspartate Aminotransferase, domain 1"/>
    <property type="match status" value="1"/>
</dbReference>
<evidence type="ECO:0000259" key="1">
    <source>
        <dbReference type="Pfam" id="PF00155"/>
    </source>
</evidence>
<dbReference type="InterPro" id="IPR015421">
    <property type="entry name" value="PyrdxlP-dep_Trfase_major"/>
</dbReference>
<dbReference type="PANTHER" id="PTHR45744:SF2">
    <property type="entry name" value="TYROSINE AMINOTRANSFERASE"/>
    <property type="match status" value="1"/>
</dbReference>
<dbReference type="Gene3D" id="3.40.640.10">
    <property type="entry name" value="Type I PLP-dependent aspartate aminotransferase-like (Major domain)"/>
    <property type="match status" value="1"/>
</dbReference>
<evidence type="ECO:0000313" key="3">
    <source>
        <dbReference type="Proteomes" id="UP000524246"/>
    </source>
</evidence>
<sequence length="381" mass="43181">MNKGFLSDSLIKPNEIETAKEAASKTKLPLLDLTCSNLTKYGYIFPSEILKRGVEAFLSNRFYDPDPKGLFSAREALVEYYRKYRDYNITADSVLITSSTSESYNLLFTLLADPGDNFLAPELSYPLFDLLAQASHVELKPYKMKRTKQWEIDYEDLCAQVDERTRGVLLISPHNPTGMVIEGANDLLNKLKLPLICDEVFCHFVDTKPAPVLGRLYGEIPVFCLNGISKMFALPDLKLAWIALNDNASKAYLNRLEILNDCYLSANSITQSMLPSILAQGMEFSNEMIKSIREKVFFVEEELRRIPFFEVVKSKGGAFVFASLDADYDEENLVIELIKEGAFVHPGYFYGANERAHIMISCVPSLEILREGLSIIKKHFR</sequence>
<dbReference type="GO" id="GO:0030170">
    <property type="term" value="F:pyridoxal phosphate binding"/>
    <property type="evidence" value="ECO:0007669"/>
    <property type="project" value="InterPro"/>
</dbReference>
<comment type="caution">
    <text evidence="2">The sequence shown here is derived from an EMBL/GenBank/DDBJ whole genome shotgun (WGS) entry which is preliminary data.</text>
</comment>
<keyword evidence="2" id="KW-0032">Aminotransferase</keyword>
<organism evidence="2 3">
    <name type="scientific">SAR324 cluster bacterium</name>
    <dbReference type="NCBI Taxonomy" id="2024889"/>
    <lineage>
        <taxon>Bacteria</taxon>
        <taxon>Deltaproteobacteria</taxon>
        <taxon>SAR324 cluster</taxon>
    </lineage>
</organism>
<dbReference type="PANTHER" id="PTHR45744">
    <property type="entry name" value="TYROSINE AMINOTRANSFERASE"/>
    <property type="match status" value="1"/>
</dbReference>
<dbReference type="EMBL" id="JAAZON010000526">
    <property type="protein sequence ID" value="NMC63788.1"/>
    <property type="molecule type" value="Genomic_DNA"/>
</dbReference>
<dbReference type="SUPFAM" id="SSF53383">
    <property type="entry name" value="PLP-dependent transferases"/>
    <property type="match status" value="1"/>
</dbReference>
<dbReference type="GO" id="GO:0008483">
    <property type="term" value="F:transaminase activity"/>
    <property type="evidence" value="ECO:0007669"/>
    <property type="project" value="UniProtKB-KW"/>
</dbReference>
<reference evidence="2 3" key="1">
    <citation type="journal article" date="2020" name="Biotechnol. Biofuels">
        <title>New insights from the biogas microbiome by comprehensive genome-resolved metagenomics of nearly 1600 species originating from multiple anaerobic digesters.</title>
        <authorList>
            <person name="Campanaro S."/>
            <person name="Treu L."/>
            <person name="Rodriguez-R L.M."/>
            <person name="Kovalovszki A."/>
            <person name="Ziels R.M."/>
            <person name="Maus I."/>
            <person name="Zhu X."/>
            <person name="Kougias P.G."/>
            <person name="Basile A."/>
            <person name="Luo G."/>
            <person name="Schluter A."/>
            <person name="Konstantinidis K.T."/>
            <person name="Angelidaki I."/>
        </authorList>
    </citation>
    <scope>NUCLEOTIDE SEQUENCE [LARGE SCALE GENOMIC DNA]</scope>
    <source>
        <strain evidence="2">AS27yjCOA_65</strain>
    </source>
</reference>
<dbReference type="CDD" id="cd00609">
    <property type="entry name" value="AAT_like"/>
    <property type="match status" value="1"/>
</dbReference>
<keyword evidence="2" id="KW-0808">Transferase</keyword>
<dbReference type="Proteomes" id="UP000524246">
    <property type="component" value="Unassembled WGS sequence"/>
</dbReference>
<dbReference type="AlphaFoldDB" id="A0A7X9FT20"/>
<proteinExistence type="predicted"/>
<accession>A0A7X9FT20</accession>
<feature type="domain" description="Aminotransferase class I/classII large" evidence="1">
    <location>
        <begin position="65"/>
        <end position="360"/>
    </location>
</feature>
<gene>
    <name evidence="2" type="ORF">GYA55_11550</name>
</gene>
<dbReference type="InterPro" id="IPR015424">
    <property type="entry name" value="PyrdxlP-dep_Trfase"/>
</dbReference>
<name>A0A7X9FT20_9DELT</name>
<dbReference type="InterPro" id="IPR004839">
    <property type="entry name" value="Aminotransferase_I/II_large"/>
</dbReference>
<protein>
    <submittedName>
        <fullName evidence="2">Pyridoxal phosphate-dependent aminotransferase</fullName>
    </submittedName>
</protein>
<dbReference type="InterPro" id="IPR015422">
    <property type="entry name" value="PyrdxlP-dep_Trfase_small"/>
</dbReference>
<dbReference type="Pfam" id="PF00155">
    <property type="entry name" value="Aminotran_1_2"/>
    <property type="match status" value="1"/>
</dbReference>